<evidence type="ECO:0000313" key="4">
    <source>
        <dbReference type="Proteomes" id="UP001268651"/>
    </source>
</evidence>
<feature type="domain" description="PvuRts1 I-like SET and RING associated" evidence="1">
    <location>
        <begin position="143"/>
        <end position="279"/>
    </location>
</feature>
<organism evidence="3 4">
    <name type="scientific">Gilvirhabdus luticola</name>
    <dbReference type="NCBI Taxonomy" id="3079858"/>
    <lineage>
        <taxon>Bacteria</taxon>
        <taxon>Pseudomonadati</taxon>
        <taxon>Bacteroidota</taxon>
        <taxon>Flavobacteriia</taxon>
        <taxon>Flavobacteriales</taxon>
        <taxon>Flavobacteriaceae</taxon>
        <taxon>Gilvirhabdus</taxon>
    </lineage>
</organism>
<gene>
    <name evidence="3" type="ORF">RXV94_11540</name>
</gene>
<sequence length="284" mass="34190">MTKREYIIRQIAKTNKKNYENYVVTRIYHRLNRNDVKFMTQQFVNRPEGHALTDMYFPQLKLHIEIDEPFHKKQEKLDIDRETDIIQATNHEVYRIAIAEELEQINRQVEKLVTQIIKKIDVKEKSEKWEPWDLEKEFNPNYYRTKGYLDVNENPAFRRIVDACNCLGQNYKSVQQAWFKSKVYPNHNLWFPKFYENAEWDNRISSDGKVITEKCKNPEKYDNWFNDVTSNLVKRITFPRSIDNLGFRLYKFAGIFETDLEDSSFENGVIHRLTQTRIEIEKAS</sequence>
<dbReference type="InterPro" id="IPR048797">
    <property type="entry name" value="PvuRts1I-like_N"/>
</dbReference>
<reference evidence="3 4" key="1">
    <citation type="submission" date="2023-10" db="EMBL/GenBank/DDBJ databases">
        <title>Marimonas sp. nov. isolated from tidal mud flat.</title>
        <authorList>
            <person name="Jaincy N.J."/>
            <person name="Srinivasan S."/>
            <person name="Lee S.-S."/>
        </authorList>
    </citation>
    <scope>NUCLEOTIDE SEQUENCE [LARGE SCALE GENOMIC DNA]</scope>
    <source>
        <strain evidence="3 4">MJ-SS3</strain>
    </source>
</reference>
<dbReference type="InterPro" id="IPR040674">
    <property type="entry name" value="PvuRts1I-like_SRA"/>
</dbReference>
<proteinExistence type="predicted"/>
<accession>A0ABU3U8Q5</accession>
<feature type="domain" description="Restriction endonuclease PvuRts1 I-like N-terminal" evidence="2">
    <location>
        <begin position="5"/>
        <end position="128"/>
    </location>
</feature>
<dbReference type="EMBL" id="JAWHTF010000006">
    <property type="protein sequence ID" value="MDU8886795.1"/>
    <property type="molecule type" value="Genomic_DNA"/>
</dbReference>
<name>A0ABU3U8Q5_9FLAO</name>
<evidence type="ECO:0000259" key="2">
    <source>
        <dbReference type="Pfam" id="PF21598"/>
    </source>
</evidence>
<dbReference type="Pfam" id="PF21598">
    <property type="entry name" value="PvuRts1I-like_N"/>
    <property type="match status" value="1"/>
</dbReference>
<keyword evidence="4" id="KW-1185">Reference proteome</keyword>
<comment type="caution">
    <text evidence="3">The sequence shown here is derived from an EMBL/GenBank/DDBJ whole genome shotgun (WGS) entry which is preliminary data.</text>
</comment>
<dbReference type="Pfam" id="PF18491">
    <property type="entry name" value="SRA"/>
    <property type="match status" value="1"/>
</dbReference>
<dbReference type="RefSeq" id="WP_316662892.1">
    <property type="nucleotide sequence ID" value="NZ_JAWHTF010000006.1"/>
</dbReference>
<evidence type="ECO:0000259" key="1">
    <source>
        <dbReference type="Pfam" id="PF18491"/>
    </source>
</evidence>
<dbReference type="Proteomes" id="UP001268651">
    <property type="component" value="Unassembled WGS sequence"/>
</dbReference>
<protein>
    <submittedName>
        <fullName evidence="3">DUF559 domain-containing protein</fullName>
    </submittedName>
</protein>
<evidence type="ECO:0000313" key="3">
    <source>
        <dbReference type="EMBL" id="MDU8886795.1"/>
    </source>
</evidence>